<accession>A0ABW7SND7</accession>
<dbReference type="Pfam" id="PF13580">
    <property type="entry name" value="SIS_2"/>
    <property type="match status" value="1"/>
</dbReference>
<evidence type="ECO:0000256" key="1">
    <source>
        <dbReference type="SAM" id="MobiDB-lite"/>
    </source>
</evidence>
<dbReference type="InterPro" id="IPR001347">
    <property type="entry name" value="SIS_dom"/>
</dbReference>
<sequence>MPEPAYANIARSALEQILATQLGAIESTATLVADTIAAGGVLQTFGTGHSRIVTLELAARAGARRSGRAGAHRRPGRSSRGVRRTTWLITTGRMG</sequence>
<dbReference type="RefSeq" id="WP_396679999.1">
    <property type="nucleotide sequence ID" value="NZ_JBIRPU010000009.1"/>
</dbReference>
<dbReference type="EMBL" id="JBIRPU010000009">
    <property type="protein sequence ID" value="MFI0794041.1"/>
    <property type="molecule type" value="Genomic_DNA"/>
</dbReference>
<evidence type="ECO:0000313" key="3">
    <source>
        <dbReference type="EMBL" id="MFI0794041.1"/>
    </source>
</evidence>
<proteinExistence type="predicted"/>
<evidence type="ECO:0000259" key="2">
    <source>
        <dbReference type="Pfam" id="PF13580"/>
    </source>
</evidence>
<comment type="caution">
    <text evidence="3">The sequence shown here is derived from an EMBL/GenBank/DDBJ whole genome shotgun (WGS) entry which is preliminary data.</text>
</comment>
<protein>
    <submittedName>
        <fullName evidence="3">SIS domain-containing protein</fullName>
    </submittedName>
</protein>
<reference evidence="3 4" key="1">
    <citation type="submission" date="2024-10" db="EMBL/GenBank/DDBJ databases">
        <title>The Natural Products Discovery Center: Release of the First 8490 Sequenced Strains for Exploring Actinobacteria Biosynthetic Diversity.</title>
        <authorList>
            <person name="Kalkreuter E."/>
            <person name="Kautsar S.A."/>
            <person name="Yang D."/>
            <person name="Bader C.D."/>
            <person name="Teijaro C.N."/>
            <person name="Fluegel L."/>
            <person name="Davis C.M."/>
            <person name="Simpson J.R."/>
            <person name="Lauterbach L."/>
            <person name="Steele A.D."/>
            <person name="Gui C."/>
            <person name="Meng S."/>
            <person name="Li G."/>
            <person name="Viehrig K."/>
            <person name="Ye F."/>
            <person name="Su P."/>
            <person name="Kiefer A.F."/>
            <person name="Nichols A."/>
            <person name="Cepeda A.J."/>
            <person name="Yan W."/>
            <person name="Fan B."/>
            <person name="Jiang Y."/>
            <person name="Adhikari A."/>
            <person name="Zheng C.-J."/>
            <person name="Schuster L."/>
            <person name="Cowan T.M."/>
            <person name="Smanski M.J."/>
            <person name="Chevrette M.G."/>
            <person name="De Carvalho L.P.S."/>
            <person name="Shen B."/>
        </authorList>
    </citation>
    <scope>NUCLEOTIDE SEQUENCE [LARGE SCALE GENOMIC DNA]</scope>
    <source>
        <strain evidence="3 4">NPDC021253</strain>
    </source>
</reference>
<organism evidence="3 4">
    <name type="scientific">Micromonospora rubida</name>
    <dbReference type="NCBI Taxonomy" id="2697657"/>
    <lineage>
        <taxon>Bacteria</taxon>
        <taxon>Bacillati</taxon>
        <taxon>Actinomycetota</taxon>
        <taxon>Actinomycetes</taxon>
        <taxon>Micromonosporales</taxon>
        <taxon>Micromonosporaceae</taxon>
        <taxon>Micromonospora</taxon>
    </lineage>
</organism>
<dbReference type="Proteomes" id="UP001611075">
    <property type="component" value="Unassembled WGS sequence"/>
</dbReference>
<feature type="compositionally biased region" description="Basic residues" evidence="1">
    <location>
        <begin position="63"/>
        <end position="83"/>
    </location>
</feature>
<feature type="region of interest" description="Disordered" evidence="1">
    <location>
        <begin position="63"/>
        <end position="85"/>
    </location>
</feature>
<gene>
    <name evidence="3" type="ORF">ACH4OY_15320</name>
</gene>
<dbReference type="InterPro" id="IPR046348">
    <property type="entry name" value="SIS_dom_sf"/>
</dbReference>
<name>A0ABW7SND7_9ACTN</name>
<keyword evidence="4" id="KW-1185">Reference proteome</keyword>
<evidence type="ECO:0000313" key="4">
    <source>
        <dbReference type="Proteomes" id="UP001611075"/>
    </source>
</evidence>
<dbReference type="Gene3D" id="3.40.50.10490">
    <property type="entry name" value="Glucose-6-phosphate isomerase like protein, domain 1"/>
    <property type="match status" value="1"/>
</dbReference>
<dbReference type="SUPFAM" id="SSF53697">
    <property type="entry name" value="SIS domain"/>
    <property type="match status" value="1"/>
</dbReference>
<feature type="domain" description="SIS" evidence="2">
    <location>
        <begin position="6"/>
        <end position="64"/>
    </location>
</feature>